<keyword evidence="6" id="KW-1185">Reference proteome</keyword>
<evidence type="ECO:0000313" key="5">
    <source>
        <dbReference type="Proteomes" id="UP000430634"/>
    </source>
</evidence>
<feature type="transmembrane region" description="Helical" evidence="2">
    <location>
        <begin position="50"/>
        <end position="71"/>
    </location>
</feature>
<feature type="transmembrane region" description="Helical" evidence="2">
    <location>
        <begin position="91"/>
        <end position="111"/>
    </location>
</feature>
<dbReference type="Proteomes" id="UP000622638">
    <property type="component" value="Unassembled WGS sequence"/>
</dbReference>
<comment type="caution">
    <text evidence="4">The sequence shown here is derived from an EMBL/GenBank/DDBJ whole genome shotgun (WGS) entry which is preliminary data.</text>
</comment>
<dbReference type="EMBL" id="WNKZ01000069">
    <property type="protein sequence ID" value="MTV55022.1"/>
    <property type="molecule type" value="Genomic_DNA"/>
</dbReference>
<feature type="region of interest" description="Disordered" evidence="1">
    <location>
        <begin position="15"/>
        <end position="38"/>
    </location>
</feature>
<name>A0A6I3T3H3_9BURK</name>
<evidence type="ECO:0000313" key="4">
    <source>
        <dbReference type="EMBL" id="MTV55022.1"/>
    </source>
</evidence>
<evidence type="ECO:0000313" key="3">
    <source>
        <dbReference type="EMBL" id="GGB91386.1"/>
    </source>
</evidence>
<keyword evidence="2" id="KW-0472">Membrane</keyword>
<protein>
    <recommendedName>
        <fullName evidence="7">DUF998 domain-containing protein</fullName>
    </recommendedName>
</protein>
<dbReference type="EMBL" id="BMKG01000003">
    <property type="protein sequence ID" value="GGB91386.1"/>
    <property type="molecule type" value="Genomic_DNA"/>
</dbReference>
<keyword evidence="2" id="KW-0812">Transmembrane</keyword>
<reference evidence="3" key="4">
    <citation type="submission" date="2024-05" db="EMBL/GenBank/DDBJ databases">
        <authorList>
            <person name="Sun Q."/>
            <person name="Zhou Y."/>
        </authorList>
    </citation>
    <scope>NUCLEOTIDE SEQUENCE</scope>
    <source>
        <strain evidence="3">CGMCC 1.15931</strain>
    </source>
</reference>
<dbReference type="RefSeq" id="WP_155472302.1">
    <property type="nucleotide sequence ID" value="NZ_BMKG01000003.1"/>
</dbReference>
<reference evidence="3" key="1">
    <citation type="journal article" date="2014" name="Int. J. Syst. Evol. Microbiol.">
        <title>Complete genome of a new Firmicutes species belonging to the dominant human colonic microbiota ('Ruminococcus bicirculans') reveals two chromosomes and a selective capacity to utilize plant glucans.</title>
        <authorList>
            <consortium name="NISC Comparative Sequencing Program"/>
            <person name="Wegmann U."/>
            <person name="Louis P."/>
            <person name="Goesmann A."/>
            <person name="Henrissat B."/>
            <person name="Duncan S.H."/>
            <person name="Flint H.J."/>
        </authorList>
    </citation>
    <scope>NUCLEOTIDE SEQUENCE</scope>
    <source>
        <strain evidence="3">CGMCC 1.15931</strain>
    </source>
</reference>
<evidence type="ECO:0000256" key="1">
    <source>
        <dbReference type="SAM" id="MobiDB-lite"/>
    </source>
</evidence>
<evidence type="ECO:0000256" key="2">
    <source>
        <dbReference type="SAM" id="Phobius"/>
    </source>
</evidence>
<feature type="transmembrane region" description="Helical" evidence="2">
    <location>
        <begin position="118"/>
        <end position="136"/>
    </location>
</feature>
<dbReference type="AlphaFoldDB" id="A0A6I3T3H3"/>
<dbReference type="OrthoDB" id="8538198at2"/>
<sequence>MTRKKTPEELLEEHRRYAGKPRPYTPGHPNLLADGLTPPAAPPVKPRVSFLAGLGAVLLALLASGYGAYGVIVDDLYLPAKGRPGTHYHGIAAQLFFLMFLSLSGWLLASAFARGKRLGNWLLAATVLCMLAGIAVG</sequence>
<reference evidence="6" key="2">
    <citation type="journal article" date="2019" name="Int. J. Syst. Evol. Microbiol.">
        <title>The Global Catalogue of Microorganisms (GCM) 10K type strain sequencing project: providing services to taxonomists for standard genome sequencing and annotation.</title>
        <authorList>
            <consortium name="The Broad Institute Genomics Platform"/>
            <consortium name="The Broad Institute Genome Sequencing Center for Infectious Disease"/>
            <person name="Wu L."/>
            <person name="Ma J."/>
        </authorList>
    </citation>
    <scope>NUCLEOTIDE SEQUENCE [LARGE SCALE GENOMIC DNA]</scope>
    <source>
        <strain evidence="6">CGMCC 1.15931</strain>
    </source>
</reference>
<dbReference type="Proteomes" id="UP000430634">
    <property type="component" value="Unassembled WGS sequence"/>
</dbReference>
<keyword evidence="2" id="KW-1133">Transmembrane helix</keyword>
<gene>
    <name evidence="3" type="ORF">GCM10011572_11810</name>
    <name evidence="4" type="ORF">GM672_20025</name>
</gene>
<accession>A0A6I3T3H3</accession>
<organism evidence="4 5">
    <name type="scientific">Pseudoduganella buxea</name>
    <dbReference type="NCBI Taxonomy" id="1949069"/>
    <lineage>
        <taxon>Bacteria</taxon>
        <taxon>Pseudomonadati</taxon>
        <taxon>Pseudomonadota</taxon>
        <taxon>Betaproteobacteria</taxon>
        <taxon>Burkholderiales</taxon>
        <taxon>Oxalobacteraceae</taxon>
        <taxon>Telluria group</taxon>
        <taxon>Pseudoduganella</taxon>
    </lineage>
</organism>
<proteinExistence type="predicted"/>
<evidence type="ECO:0000313" key="6">
    <source>
        <dbReference type="Proteomes" id="UP000622638"/>
    </source>
</evidence>
<reference evidence="4 5" key="3">
    <citation type="submission" date="2019-11" db="EMBL/GenBank/DDBJ databases">
        <title>Type strains purchased from KCTC, JCM and DSMZ.</title>
        <authorList>
            <person name="Lu H."/>
        </authorList>
    </citation>
    <scope>NUCLEOTIDE SEQUENCE [LARGE SCALE GENOMIC DNA]</scope>
    <source>
        <strain evidence="4 5">KCTC 52429</strain>
    </source>
</reference>
<evidence type="ECO:0008006" key="7">
    <source>
        <dbReference type="Google" id="ProtNLM"/>
    </source>
</evidence>